<reference evidence="1" key="1">
    <citation type="submission" date="2021-01" db="EMBL/GenBank/DDBJ databases">
        <authorList>
            <person name="Corre E."/>
            <person name="Pelletier E."/>
            <person name="Niang G."/>
            <person name="Scheremetjew M."/>
            <person name="Finn R."/>
            <person name="Kale V."/>
            <person name="Holt S."/>
            <person name="Cochrane G."/>
            <person name="Meng A."/>
            <person name="Brown T."/>
            <person name="Cohen L."/>
        </authorList>
    </citation>
    <scope>NUCLEOTIDE SEQUENCE</scope>
    <source>
        <strain evidence="1">RCC856</strain>
    </source>
</reference>
<dbReference type="EMBL" id="HBHU01003284">
    <property type="protein sequence ID" value="CAE0014363.1"/>
    <property type="molecule type" value="Transcribed_RNA"/>
</dbReference>
<evidence type="ECO:0000313" key="2">
    <source>
        <dbReference type="EMBL" id="CAE0014365.1"/>
    </source>
</evidence>
<dbReference type="AlphaFoldDB" id="A0A7S2Z085"/>
<evidence type="ECO:0000313" key="1">
    <source>
        <dbReference type="EMBL" id="CAE0014363.1"/>
    </source>
</evidence>
<proteinExistence type="predicted"/>
<dbReference type="PANTHER" id="PTHR35748:SF1">
    <property type="entry name" value="OS05G0358400 PROTEIN"/>
    <property type="match status" value="1"/>
</dbReference>
<dbReference type="Gene3D" id="3.10.490.10">
    <property type="entry name" value="Gamma-glutamyl cyclotransferase-like"/>
    <property type="match status" value="1"/>
</dbReference>
<gene>
    <name evidence="1" type="ORF">CLAU1311_LOCUS2148</name>
    <name evidence="2" type="ORF">CLAU1311_LOCUS2149</name>
</gene>
<sequence length="250" mass="28130">MMQQRAVVAVASGRADFELGRTNNFEEIQRKGEGEDGLVGVVGFGSLLSEKSAASTFSSVHRFRLGRVTNYRRIFSHVAPIFLERGIARVETKEMASLSVEPGTEKDSIVVSLFDIDVGDVAAFIAREEEYRFMAVKPDELNGTPGEHHHVMCLASCDEDFIANYGQERYDERYGKYGIERVWDDALLPCPVYLRHCVLAAEKMGTEAYDSFLDSTYLADRATTIRSYLDKRPDILDSLPPEHLRERYGG</sequence>
<organism evidence="1">
    <name type="scientific">Chloropicon laureae</name>
    <dbReference type="NCBI Taxonomy" id="464258"/>
    <lineage>
        <taxon>Eukaryota</taxon>
        <taxon>Viridiplantae</taxon>
        <taxon>Chlorophyta</taxon>
        <taxon>Chloropicophyceae</taxon>
        <taxon>Chloropicales</taxon>
        <taxon>Chloropicaceae</taxon>
        <taxon>Chloropicon</taxon>
    </lineage>
</organism>
<dbReference type="PANTHER" id="PTHR35748">
    <property type="entry name" value="OS05G0358400 PROTEIN"/>
    <property type="match status" value="1"/>
</dbReference>
<name>A0A7S2Z085_9CHLO</name>
<protein>
    <recommendedName>
        <fullName evidence="3">Gamma-glutamylcyclotransferase</fullName>
    </recommendedName>
</protein>
<dbReference type="EMBL" id="HBHU01003285">
    <property type="protein sequence ID" value="CAE0014365.1"/>
    <property type="molecule type" value="Transcribed_RNA"/>
</dbReference>
<evidence type="ECO:0008006" key="3">
    <source>
        <dbReference type="Google" id="ProtNLM"/>
    </source>
</evidence>
<accession>A0A7S2Z085</accession>